<evidence type="ECO:0000259" key="2">
    <source>
        <dbReference type="Pfam" id="PF19263"/>
    </source>
</evidence>
<proteinExistence type="predicted"/>
<gene>
    <name evidence="3" type="ORF">C1H71_13515</name>
</gene>
<dbReference type="InterPro" id="IPR045455">
    <property type="entry name" value="NrS-1_pol-like_helicase"/>
</dbReference>
<dbReference type="SUPFAM" id="SSF52540">
    <property type="entry name" value="P-loop containing nucleoside triphosphate hydrolases"/>
    <property type="match status" value="1"/>
</dbReference>
<evidence type="ECO:0000259" key="1">
    <source>
        <dbReference type="Pfam" id="PF13362"/>
    </source>
</evidence>
<name>A0A7G3GB98_9NEIS</name>
<reference evidence="3 4" key="1">
    <citation type="submission" date="2018-01" db="EMBL/GenBank/DDBJ databases">
        <title>Genome sequence of Iodobacter sp. strain PCH194 isolated from Indian Trans-Himalaya.</title>
        <authorList>
            <person name="Kumar V."/>
            <person name="Thakur V."/>
            <person name="Kumar S."/>
            <person name="Singh D."/>
        </authorList>
    </citation>
    <scope>NUCLEOTIDE SEQUENCE [LARGE SCALE GENOMIC DNA]</scope>
    <source>
        <strain evidence="3 4">PCH194</strain>
    </source>
</reference>
<dbReference type="RefSeq" id="WP_130106987.1">
    <property type="nucleotide sequence ID" value="NZ_CP025781.1"/>
</dbReference>
<sequence>MSFPINYDDALGQLQAFGLLVTAIDVGRMKRVKVEGDREKRGWYMVHEILRDDGQTMIVGSFGMWRGNENNAQKIALGKDVSFSADQLAAIKAAAKVAQERVDFERKQMADRAAKEAAAMWARLNHDGDCTYLARKGVAGHGVRFTAAGNMAIPLLDGGGKIHGLQIIYATKSKKTGRDKDFWPEGMLKKGYFFQIGTISNVVLIAEGYATGASIHQATGLPVVIAFDAGNLLPVSQAIQAKYKKAKVLICGDDDYVQKCVVKSCKKYNLVTATHCCACGAETKAKNAGALAADAAALAVSGAWIAPVFANERPSDKKGPTDFNDLHALEGLHVVRTQIENRLTVLGWVGNAVQPLARAQGGGEVSKLVIGDAEELFTRFSLVYGAGGVCFDHEHHMLLKLSDVRDACADKNFVRDWQAGIHRRKVVRMEQVGFDPTGLDTTILCNMWAGWPTKPAAGECFELLELLYYLCSGEPDADAIYGWLLKWLAYPIQHPGAKMKSACVIHGPQGTGKNLFFDCIRDIYGEYGQTIDQTALEDKHNDWSSKKLFLIADEVVAQQEMHHIKNKLKCMVTGDTIRVNPKHVAAHKEKNHVNLVFLSNEHKPIVLERDDRRNLILYTPPKLDKINYIAINAEIKAGGVAALHNYLLKVDLTGFHPDSEPPMTVAKRDLINVSMDGWEEFAMSWSEGLLAHLGVLPLPCDCEILYQSYRRWSEKSGQRFIDRKNDFTGKVSKLNGFAKRERVHVTIGHCKRQVTMLYPFGKTEIPVGETATSWNSSCIEKVTNALEIARKGAVHEYA</sequence>
<dbReference type="KEGG" id="ifl:C1H71_13515"/>
<organism evidence="3 4">
    <name type="scientific">Iodobacter fluviatilis</name>
    <dbReference type="NCBI Taxonomy" id="537"/>
    <lineage>
        <taxon>Bacteria</taxon>
        <taxon>Pseudomonadati</taxon>
        <taxon>Pseudomonadota</taxon>
        <taxon>Betaproteobacteria</taxon>
        <taxon>Neisseriales</taxon>
        <taxon>Chitinibacteraceae</taxon>
        <taxon>Iodobacter</taxon>
    </lineage>
</organism>
<dbReference type="CDD" id="cd01029">
    <property type="entry name" value="TOPRIM_primases"/>
    <property type="match status" value="1"/>
</dbReference>
<dbReference type="Gene3D" id="3.40.50.300">
    <property type="entry name" value="P-loop containing nucleotide triphosphate hydrolases"/>
    <property type="match status" value="1"/>
</dbReference>
<accession>A0A7G3GB98</accession>
<keyword evidence="4" id="KW-1185">Reference proteome</keyword>
<protein>
    <submittedName>
        <fullName evidence="3">DNA primase</fullName>
    </submittedName>
</protein>
<evidence type="ECO:0000313" key="3">
    <source>
        <dbReference type="EMBL" id="QBC44448.1"/>
    </source>
</evidence>
<dbReference type="EMBL" id="CP025781">
    <property type="protein sequence ID" value="QBC44448.1"/>
    <property type="molecule type" value="Genomic_DNA"/>
</dbReference>
<dbReference type="Pfam" id="PF13362">
    <property type="entry name" value="Toprim_3"/>
    <property type="match status" value="1"/>
</dbReference>
<dbReference type="Proteomes" id="UP000515917">
    <property type="component" value="Chromosome"/>
</dbReference>
<dbReference type="Pfam" id="PF19263">
    <property type="entry name" value="DUF5906"/>
    <property type="match status" value="1"/>
</dbReference>
<evidence type="ECO:0000313" key="4">
    <source>
        <dbReference type="Proteomes" id="UP000515917"/>
    </source>
</evidence>
<feature type="domain" description="NrS-1 polymerase-like helicase" evidence="2">
    <location>
        <begin position="505"/>
        <end position="613"/>
    </location>
</feature>
<dbReference type="AlphaFoldDB" id="A0A7G3GB98"/>
<feature type="domain" description="Toprim" evidence="1">
    <location>
        <begin position="203"/>
        <end position="331"/>
    </location>
</feature>
<dbReference type="InterPro" id="IPR034154">
    <property type="entry name" value="TOPRIM_DnaG/twinkle"/>
</dbReference>
<dbReference type="InterPro" id="IPR006171">
    <property type="entry name" value="TOPRIM_dom"/>
</dbReference>
<dbReference type="InterPro" id="IPR027417">
    <property type="entry name" value="P-loop_NTPase"/>
</dbReference>